<dbReference type="AlphaFoldDB" id="T0KCP4"/>
<name>T0KCP4_COLGC</name>
<organism evidence="2 3">
    <name type="scientific">Colletotrichum gloeosporioides (strain Cg-14)</name>
    <name type="common">Anthracnose fungus</name>
    <name type="synonym">Glomerella cingulata</name>
    <dbReference type="NCBI Taxonomy" id="1237896"/>
    <lineage>
        <taxon>Eukaryota</taxon>
        <taxon>Fungi</taxon>
        <taxon>Dikarya</taxon>
        <taxon>Ascomycota</taxon>
        <taxon>Pezizomycotina</taxon>
        <taxon>Sordariomycetes</taxon>
        <taxon>Hypocreomycetidae</taxon>
        <taxon>Glomerellales</taxon>
        <taxon>Glomerellaceae</taxon>
        <taxon>Colletotrichum</taxon>
        <taxon>Colletotrichum gloeosporioides species complex</taxon>
    </lineage>
</organism>
<feature type="domain" description="Azaphilone pigments biosynthesis cluster protein L N-terminal" evidence="1">
    <location>
        <begin position="1"/>
        <end position="88"/>
    </location>
</feature>
<protein>
    <recommendedName>
        <fullName evidence="1">Azaphilone pigments biosynthesis cluster protein L N-terminal domain-containing protein</fullName>
    </recommendedName>
</protein>
<evidence type="ECO:0000313" key="2">
    <source>
        <dbReference type="EMBL" id="EQB53192.1"/>
    </source>
</evidence>
<sequence>MDPFSAATGVAGLISLGIEVCKGLNAYCRDYRSKDSEILSLSQQAKRLEAFLHMIEGRMKGKSQVDQALATTFEDCYATCTICLQEFAALNTKYARPKAVSGFTKQGKAFIQQLQFPFHKAKLDGLSLQMHEFQNALSHCLLLLN</sequence>
<dbReference type="OMA" id="YATCTIC"/>
<evidence type="ECO:0000259" key="1">
    <source>
        <dbReference type="Pfam" id="PF17111"/>
    </source>
</evidence>
<gene>
    <name evidence="2" type="ORF">CGLO_07113</name>
</gene>
<dbReference type="EMBL" id="AMYD01001425">
    <property type="protein sequence ID" value="EQB53192.1"/>
    <property type="molecule type" value="Genomic_DNA"/>
</dbReference>
<dbReference type="Pfam" id="PF17111">
    <property type="entry name" value="PigL_N"/>
    <property type="match status" value="1"/>
</dbReference>
<comment type="caution">
    <text evidence="2">The sequence shown here is derived from an EMBL/GenBank/DDBJ whole genome shotgun (WGS) entry which is preliminary data.</text>
</comment>
<evidence type="ECO:0000313" key="3">
    <source>
        <dbReference type="Proteomes" id="UP000015530"/>
    </source>
</evidence>
<dbReference type="InterPro" id="IPR031348">
    <property type="entry name" value="PigL_N"/>
</dbReference>
<reference evidence="3" key="1">
    <citation type="journal article" date="2013" name="Mol. Plant Microbe Interact.">
        <title>Global aspects of pacC regulation of pathogenicity genes in Colletotrichum gloeosporioides as revealed by transcriptome analysis.</title>
        <authorList>
            <person name="Alkan N."/>
            <person name="Meng X."/>
            <person name="Friedlander G."/>
            <person name="Reuveni E."/>
            <person name="Sukno S."/>
            <person name="Sherman A."/>
            <person name="Thon M."/>
            <person name="Fluhr R."/>
            <person name="Prusky D."/>
        </authorList>
    </citation>
    <scope>NUCLEOTIDE SEQUENCE [LARGE SCALE GENOMIC DNA]</scope>
    <source>
        <strain evidence="3">Cg-14</strain>
    </source>
</reference>
<accession>T0KCP4</accession>
<proteinExistence type="predicted"/>
<dbReference type="HOGENOM" id="CLU_112108_0_0_1"/>
<dbReference type="Proteomes" id="UP000015530">
    <property type="component" value="Unassembled WGS sequence"/>
</dbReference>
<dbReference type="OrthoDB" id="1577640at2759"/>